<dbReference type="Pfam" id="PF04937">
    <property type="entry name" value="DUF659"/>
    <property type="match status" value="1"/>
</dbReference>
<dbReference type="Proteomes" id="UP001515500">
    <property type="component" value="Chromosome 12"/>
</dbReference>
<organism evidence="3 4">
    <name type="scientific">Dioscorea cayennensis subsp. rotundata</name>
    <name type="common">White Guinea yam</name>
    <name type="synonym">Dioscorea rotundata</name>
    <dbReference type="NCBI Taxonomy" id="55577"/>
    <lineage>
        <taxon>Eukaryota</taxon>
        <taxon>Viridiplantae</taxon>
        <taxon>Streptophyta</taxon>
        <taxon>Embryophyta</taxon>
        <taxon>Tracheophyta</taxon>
        <taxon>Spermatophyta</taxon>
        <taxon>Magnoliopsida</taxon>
        <taxon>Liliopsida</taxon>
        <taxon>Dioscoreales</taxon>
        <taxon>Dioscoreaceae</taxon>
        <taxon>Dioscorea</taxon>
    </lineage>
</organism>
<evidence type="ECO:0000313" key="3">
    <source>
        <dbReference type="Proteomes" id="UP001515500"/>
    </source>
</evidence>
<keyword evidence="3" id="KW-1185">Reference proteome</keyword>
<evidence type="ECO:0000259" key="1">
    <source>
        <dbReference type="Pfam" id="PF04937"/>
    </source>
</evidence>
<dbReference type="PANTHER" id="PTHR32166">
    <property type="entry name" value="OSJNBA0013A04.12 PROTEIN"/>
    <property type="match status" value="1"/>
</dbReference>
<feature type="domain" description="DUF659" evidence="1">
    <location>
        <begin position="2"/>
        <end position="78"/>
    </location>
</feature>
<feature type="domain" description="HAT C-terminal dimerisation" evidence="2">
    <location>
        <begin position="188"/>
        <end position="229"/>
    </location>
</feature>
<proteinExistence type="predicted"/>
<evidence type="ECO:0000313" key="4">
    <source>
        <dbReference type="RefSeq" id="XP_039135791.1"/>
    </source>
</evidence>
<sequence>MGDGWSDQRQRTLINFLVYCPNGISFIKSVDASDMVKDATNLMNLFSEIVEWVGPSNVVHLVTDNASNYVAAATRVVDADEKPSLGYVYEGMFRIRKGIMSIFRDKQRLYNPYIKIVDERWDKHFRRNIHAAAYFLNPAFLYDESTFVETPEVMQGLLDLLEQRSICSNSEKAMKEIKIYRDRLGSFSRESALQASKNMQPDEWWKLFGHSAPHLQKVAIRLLSQTASSSGM</sequence>
<dbReference type="InterPro" id="IPR008906">
    <property type="entry name" value="HATC_C_dom"/>
</dbReference>
<dbReference type="InterPro" id="IPR007021">
    <property type="entry name" value="DUF659"/>
</dbReference>
<dbReference type="GeneID" id="120273227"/>
<dbReference type="SUPFAM" id="SSF53098">
    <property type="entry name" value="Ribonuclease H-like"/>
    <property type="match status" value="1"/>
</dbReference>
<dbReference type="AlphaFoldDB" id="A0AB40C7L1"/>
<dbReference type="RefSeq" id="XP_039135791.1">
    <property type="nucleotide sequence ID" value="XM_039279857.1"/>
</dbReference>
<gene>
    <name evidence="4" type="primary">LOC120273227</name>
</gene>
<protein>
    <submittedName>
        <fullName evidence="4">Uncharacterized protein LOC120273227</fullName>
    </submittedName>
</protein>
<dbReference type="PANTHER" id="PTHR32166:SF121">
    <property type="entry name" value="DUF659 DOMAIN-CONTAINING PROTEIN"/>
    <property type="match status" value="1"/>
</dbReference>
<reference evidence="4" key="1">
    <citation type="submission" date="2025-08" db="UniProtKB">
        <authorList>
            <consortium name="RefSeq"/>
        </authorList>
    </citation>
    <scope>IDENTIFICATION</scope>
</reference>
<dbReference type="GO" id="GO:0046983">
    <property type="term" value="F:protein dimerization activity"/>
    <property type="evidence" value="ECO:0007669"/>
    <property type="project" value="InterPro"/>
</dbReference>
<accession>A0AB40C7L1</accession>
<name>A0AB40C7L1_DIOCR</name>
<dbReference type="Pfam" id="PF05699">
    <property type="entry name" value="Dimer_Tnp_hAT"/>
    <property type="match status" value="1"/>
</dbReference>
<evidence type="ECO:0000259" key="2">
    <source>
        <dbReference type="Pfam" id="PF05699"/>
    </source>
</evidence>
<dbReference type="InterPro" id="IPR012337">
    <property type="entry name" value="RNaseH-like_sf"/>
</dbReference>